<dbReference type="Proteomes" id="UP000326924">
    <property type="component" value="Unassembled WGS sequence"/>
</dbReference>
<name>A0A5J5ET32_9PEZI</name>
<keyword evidence="9" id="KW-0443">Lipid metabolism</keyword>
<accession>A0A5J5ET32</accession>
<evidence type="ECO:0000256" key="6">
    <source>
        <dbReference type="ARBA" id="ARBA00022955"/>
    </source>
</evidence>
<comment type="subcellular location">
    <subcellularLocation>
        <location evidence="1">Endoplasmic reticulum membrane</location>
        <topology evidence="1">Multi-pass membrane protein</topology>
    </subcellularLocation>
</comment>
<dbReference type="GO" id="GO:0030674">
    <property type="term" value="F:protein-macromolecule adaptor activity"/>
    <property type="evidence" value="ECO:0007669"/>
    <property type="project" value="TreeGrafter"/>
</dbReference>
<gene>
    <name evidence="14" type="ORF">FN846DRAFT_955649</name>
</gene>
<dbReference type="InterPro" id="IPR005352">
    <property type="entry name" value="Erg28"/>
</dbReference>
<evidence type="ECO:0000256" key="9">
    <source>
        <dbReference type="ARBA" id="ARBA00023098"/>
    </source>
</evidence>
<dbReference type="FunCoup" id="A0A5J5ET32">
    <property type="interactions" value="252"/>
</dbReference>
<evidence type="ECO:0000256" key="3">
    <source>
        <dbReference type="ARBA" id="ARBA00022516"/>
    </source>
</evidence>
<keyword evidence="7 13" id="KW-1133">Transmembrane helix</keyword>
<keyword evidence="11" id="KW-1207">Sterol metabolism</keyword>
<dbReference type="PANTHER" id="PTHR15451:SF19">
    <property type="entry name" value="ERGOSTEROL BIOSYNTHETIC PROTEIN 28 HOMOLOG"/>
    <property type="match status" value="1"/>
</dbReference>
<evidence type="ECO:0000256" key="1">
    <source>
        <dbReference type="ARBA" id="ARBA00004477"/>
    </source>
</evidence>
<evidence type="ECO:0000256" key="2">
    <source>
        <dbReference type="ARBA" id="ARBA00005377"/>
    </source>
</evidence>
<keyword evidence="12" id="KW-0753">Steroid metabolism</keyword>
<evidence type="ECO:0000256" key="13">
    <source>
        <dbReference type="SAM" id="Phobius"/>
    </source>
</evidence>
<evidence type="ECO:0000313" key="14">
    <source>
        <dbReference type="EMBL" id="KAA8902234.1"/>
    </source>
</evidence>
<keyword evidence="3" id="KW-0444">Lipid biosynthesis</keyword>
<dbReference type="OrthoDB" id="6485510at2759"/>
<comment type="similarity">
    <text evidence="2">Belongs to the ERG28 family.</text>
</comment>
<keyword evidence="5" id="KW-0256">Endoplasmic reticulum</keyword>
<protein>
    <submittedName>
        <fullName evidence="14">Erg28 like protein-domain-containing protein</fullName>
    </submittedName>
</protein>
<keyword evidence="15" id="KW-1185">Reference proteome</keyword>
<feature type="transmembrane region" description="Helical" evidence="13">
    <location>
        <begin position="87"/>
        <end position="104"/>
    </location>
</feature>
<dbReference type="EMBL" id="VXIS01000135">
    <property type="protein sequence ID" value="KAA8902234.1"/>
    <property type="molecule type" value="Genomic_DNA"/>
</dbReference>
<keyword evidence="4 13" id="KW-0812">Transmembrane</keyword>
<dbReference type="InParanoid" id="A0A5J5ET32"/>
<evidence type="ECO:0000313" key="15">
    <source>
        <dbReference type="Proteomes" id="UP000326924"/>
    </source>
</evidence>
<evidence type="ECO:0000256" key="8">
    <source>
        <dbReference type="ARBA" id="ARBA00023011"/>
    </source>
</evidence>
<evidence type="ECO:0000256" key="11">
    <source>
        <dbReference type="ARBA" id="ARBA00023166"/>
    </source>
</evidence>
<evidence type="ECO:0000256" key="5">
    <source>
        <dbReference type="ARBA" id="ARBA00022824"/>
    </source>
</evidence>
<organism evidence="14 15">
    <name type="scientific">Sphaerosporella brunnea</name>
    <dbReference type="NCBI Taxonomy" id="1250544"/>
    <lineage>
        <taxon>Eukaryota</taxon>
        <taxon>Fungi</taxon>
        <taxon>Dikarya</taxon>
        <taxon>Ascomycota</taxon>
        <taxon>Pezizomycotina</taxon>
        <taxon>Pezizomycetes</taxon>
        <taxon>Pezizales</taxon>
        <taxon>Pyronemataceae</taxon>
        <taxon>Sphaerosporella</taxon>
    </lineage>
</organism>
<evidence type="ECO:0000256" key="4">
    <source>
        <dbReference type="ARBA" id="ARBA00022692"/>
    </source>
</evidence>
<proteinExistence type="inferred from homology"/>
<dbReference type="GO" id="GO:0016126">
    <property type="term" value="P:sterol biosynthetic process"/>
    <property type="evidence" value="ECO:0007669"/>
    <property type="project" value="UniProtKB-KW"/>
</dbReference>
<evidence type="ECO:0000256" key="7">
    <source>
        <dbReference type="ARBA" id="ARBA00022989"/>
    </source>
</evidence>
<evidence type="ECO:0000256" key="12">
    <source>
        <dbReference type="ARBA" id="ARBA00023221"/>
    </source>
</evidence>
<keyword evidence="8" id="KW-0756">Sterol biosynthesis</keyword>
<reference evidence="14 15" key="1">
    <citation type="submission" date="2019-09" db="EMBL/GenBank/DDBJ databases">
        <title>Draft genome of the ectomycorrhizal ascomycete Sphaerosporella brunnea.</title>
        <authorList>
            <consortium name="DOE Joint Genome Institute"/>
            <person name="Benucci G.M."/>
            <person name="Marozzi G."/>
            <person name="Antonielli L."/>
            <person name="Sanchez S."/>
            <person name="Marco P."/>
            <person name="Wang X."/>
            <person name="Falini L.B."/>
            <person name="Barry K."/>
            <person name="Haridas S."/>
            <person name="Lipzen A."/>
            <person name="Labutti K."/>
            <person name="Grigoriev I.V."/>
            <person name="Murat C."/>
            <person name="Martin F."/>
            <person name="Albertini E."/>
            <person name="Donnini D."/>
            <person name="Bonito G."/>
        </authorList>
    </citation>
    <scope>NUCLEOTIDE SEQUENCE [LARGE SCALE GENOMIC DNA]</scope>
    <source>
        <strain evidence="14 15">Sb_GMNB300</strain>
    </source>
</reference>
<feature type="transmembrane region" description="Helical" evidence="13">
    <location>
        <begin position="111"/>
        <end position="129"/>
    </location>
</feature>
<comment type="caution">
    <text evidence="14">The sequence shown here is derived from an EMBL/GenBank/DDBJ whole genome shotgun (WGS) entry which is preliminary data.</text>
</comment>
<dbReference type="Pfam" id="PF03694">
    <property type="entry name" value="Erg28"/>
    <property type="match status" value="1"/>
</dbReference>
<evidence type="ECO:0000256" key="10">
    <source>
        <dbReference type="ARBA" id="ARBA00023136"/>
    </source>
</evidence>
<keyword evidence="10 13" id="KW-0472">Membrane</keyword>
<dbReference type="AlphaFoldDB" id="A0A5J5ET32"/>
<keyword evidence="6" id="KW-0752">Steroid biosynthesis</keyword>
<feature type="transmembrane region" description="Helical" evidence="13">
    <location>
        <begin position="18"/>
        <end position="37"/>
    </location>
</feature>
<dbReference type="PANTHER" id="PTHR15451">
    <property type="entry name" value="ERGOSTEROL BIOSYNTHETIC PROTEIN 28-RELATED"/>
    <property type="match status" value="1"/>
</dbReference>
<dbReference type="GO" id="GO:0005789">
    <property type="term" value="C:endoplasmic reticulum membrane"/>
    <property type="evidence" value="ECO:0007669"/>
    <property type="project" value="UniProtKB-SubCell"/>
</dbReference>
<sequence length="137" mass="15217">MSALLQLLPQTPGLLPKWLLFVSLVATFNSVQNYTTLKLTRRVYSQRPQDVTALSTRTFGTWTFLSAVVRAYAAYHIANPQVYDLCLWSYVLAAAHFVSEWLLFGTARLGAGLAGPLVVSSASIVWMLTQRGAYVEM</sequence>